<protein>
    <submittedName>
        <fullName evidence="1">Uncharacterized protein</fullName>
    </submittedName>
</protein>
<comment type="caution">
    <text evidence="1">The sequence shown here is derived from an EMBL/GenBank/DDBJ whole genome shotgun (WGS) entry which is preliminary data.</text>
</comment>
<name>A0A0H1BA62_9EURO</name>
<evidence type="ECO:0000313" key="2">
    <source>
        <dbReference type="Proteomes" id="UP000053573"/>
    </source>
</evidence>
<sequence length="51" mass="5909">MPLSSLYTMYQQSEVLQGILRQKQGVVNLYGKPEHGEKRTRTFPFSHIISN</sequence>
<dbReference type="AlphaFoldDB" id="A0A0H1BA62"/>
<keyword evidence="2" id="KW-1185">Reference proteome</keyword>
<dbReference type="Proteomes" id="UP000053573">
    <property type="component" value="Unassembled WGS sequence"/>
</dbReference>
<reference evidence="2" key="1">
    <citation type="journal article" date="2015" name="PLoS Genet.">
        <title>The dynamic genome and transcriptome of the human fungal pathogen Blastomyces and close relative Emmonsia.</title>
        <authorList>
            <person name="Munoz J.F."/>
            <person name="Gauthier G.M."/>
            <person name="Desjardins C.A."/>
            <person name="Gallo J.E."/>
            <person name="Holder J."/>
            <person name="Sullivan T.D."/>
            <person name="Marty A.J."/>
            <person name="Carmen J.C."/>
            <person name="Chen Z."/>
            <person name="Ding L."/>
            <person name="Gujja S."/>
            <person name="Magrini V."/>
            <person name="Misas E."/>
            <person name="Mitreva M."/>
            <person name="Priest M."/>
            <person name="Saif S."/>
            <person name="Whiston E.A."/>
            <person name="Young S."/>
            <person name="Zeng Q."/>
            <person name="Goldman W.E."/>
            <person name="Mardis E.R."/>
            <person name="Taylor J.W."/>
            <person name="McEwen J.G."/>
            <person name="Clay O.K."/>
            <person name="Klein B.S."/>
            <person name="Cuomo C.A."/>
        </authorList>
    </citation>
    <scope>NUCLEOTIDE SEQUENCE [LARGE SCALE GENOMIC DNA]</scope>
    <source>
        <strain evidence="2">UAMH 139</strain>
    </source>
</reference>
<organism evidence="1 2">
    <name type="scientific">Blastomyces silverae</name>
    <dbReference type="NCBI Taxonomy" id="2060906"/>
    <lineage>
        <taxon>Eukaryota</taxon>
        <taxon>Fungi</taxon>
        <taxon>Dikarya</taxon>
        <taxon>Ascomycota</taxon>
        <taxon>Pezizomycotina</taxon>
        <taxon>Eurotiomycetes</taxon>
        <taxon>Eurotiomycetidae</taxon>
        <taxon>Onygenales</taxon>
        <taxon>Ajellomycetaceae</taxon>
        <taxon>Blastomyces</taxon>
    </lineage>
</organism>
<gene>
    <name evidence="1" type="ORF">EMPG_16259</name>
</gene>
<accession>A0A0H1BA62</accession>
<dbReference type="EMBL" id="LDEV01002620">
    <property type="protein sequence ID" value="KLJ08309.1"/>
    <property type="molecule type" value="Genomic_DNA"/>
</dbReference>
<proteinExistence type="predicted"/>
<dbReference type="OrthoDB" id="10474913at2759"/>
<evidence type="ECO:0000313" key="1">
    <source>
        <dbReference type="EMBL" id="KLJ08309.1"/>
    </source>
</evidence>